<keyword evidence="1" id="KW-0812">Transmembrane</keyword>
<evidence type="ECO:0000313" key="3">
    <source>
        <dbReference type="Proteomes" id="UP000624244"/>
    </source>
</evidence>
<feature type="transmembrane region" description="Helical" evidence="1">
    <location>
        <begin position="12"/>
        <end position="31"/>
    </location>
</feature>
<keyword evidence="1" id="KW-1133">Transmembrane helix</keyword>
<name>A0A8H5ZE46_COCSA</name>
<gene>
    <name evidence="2" type="ORF">GGP41_000330</name>
</gene>
<accession>A0A8H5ZE46</accession>
<evidence type="ECO:0000313" key="2">
    <source>
        <dbReference type="EMBL" id="KAF5847585.1"/>
    </source>
</evidence>
<dbReference type="EMBL" id="WNKQ01000013">
    <property type="protein sequence ID" value="KAF5847585.1"/>
    <property type="molecule type" value="Genomic_DNA"/>
</dbReference>
<organism evidence="2 3">
    <name type="scientific">Cochliobolus sativus</name>
    <name type="common">Common root rot and spot blotch fungus</name>
    <name type="synonym">Bipolaris sorokiniana</name>
    <dbReference type="NCBI Taxonomy" id="45130"/>
    <lineage>
        <taxon>Eukaryota</taxon>
        <taxon>Fungi</taxon>
        <taxon>Dikarya</taxon>
        <taxon>Ascomycota</taxon>
        <taxon>Pezizomycotina</taxon>
        <taxon>Dothideomycetes</taxon>
        <taxon>Pleosporomycetidae</taxon>
        <taxon>Pleosporales</taxon>
        <taxon>Pleosporineae</taxon>
        <taxon>Pleosporaceae</taxon>
        <taxon>Bipolaris</taxon>
    </lineage>
</organism>
<dbReference type="Proteomes" id="UP000624244">
    <property type="component" value="Unassembled WGS sequence"/>
</dbReference>
<evidence type="ECO:0000256" key="1">
    <source>
        <dbReference type="SAM" id="Phobius"/>
    </source>
</evidence>
<sequence length="74" mass="8155">MGCSSCPLEPIASGALALSLFLSTSLYHLGIRALYRGKWMYLQCSSQGVNRAESRVARHSWIIKLKRIATNLSA</sequence>
<protein>
    <submittedName>
        <fullName evidence="2">Uncharacterized protein</fullName>
    </submittedName>
</protein>
<comment type="caution">
    <text evidence="2">The sequence shown here is derived from an EMBL/GenBank/DDBJ whole genome shotgun (WGS) entry which is preliminary data.</text>
</comment>
<proteinExistence type="predicted"/>
<reference evidence="2" key="1">
    <citation type="submission" date="2019-11" db="EMBL/GenBank/DDBJ databases">
        <title>Bipolaris sorokiniana Genome sequencing.</title>
        <authorList>
            <person name="Wang H."/>
        </authorList>
    </citation>
    <scope>NUCLEOTIDE SEQUENCE</scope>
</reference>
<keyword evidence="1" id="KW-0472">Membrane</keyword>
<dbReference type="AlphaFoldDB" id="A0A8H5ZE46"/>